<dbReference type="PANTHER" id="PTHR32419">
    <property type="entry name" value="GLUTATHIONYL-HYDROQUINONE REDUCTASE"/>
    <property type="match status" value="1"/>
</dbReference>
<feature type="domain" description="GST C-terminal" evidence="4">
    <location>
        <begin position="157"/>
        <end position="287"/>
    </location>
</feature>
<dbReference type="InterPro" id="IPR040079">
    <property type="entry name" value="Glutathione_S-Trfase"/>
</dbReference>
<evidence type="ECO:0000259" key="4">
    <source>
        <dbReference type="PROSITE" id="PS50405"/>
    </source>
</evidence>
<reference evidence="5" key="1">
    <citation type="submission" date="2023-03" db="EMBL/GenBank/DDBJ databases">
        <authorList>
            <person name="Steffen K."/>
            <person name="Cardenas P."/>
        </authorList>
    </citation>
    <scope>NUCLEOTIDE SEQUENCE</scope>
</reference>
<protein>
    <submittedName>
        <fullName evidence="5">Glutathionyl-hydroquinone reductase YqjG</fullName>
    </submittedName>
</protein>
<dbReference type="PANTHER" id="PTHR32419:SF6">
    <property type="entry name" value="GLUTATHIONE S-TRANSFERASE OMEGA-LIKE 1-RELATED"/>
    <property type="match status" value="1"/>
</dbReference>
<feature type="binding site" evidence="2">
    <location>
        <begin position="111"/>
        <end position="114"/>
    </location>
    <ligand>
        <name>glutathione</name>
        <dbReference type="ChEBI" id="CHEBI:57925"/>
    </ligand>
</feature>
<gene>
    <name evidence="5" type="ORF">GBAR_LOCUS28037</name>
</gene>
<dbReference type="InterPro" id="IPR016639">
    <property type="entry name" value="GST_Omega/GSH"/>
</dbReference>
<evidence type="ECO:0000256" key="1">
    <source>
        <dbReference type="PIRSR" id="PIRSR015753-1"/>
    </source>
</evidence>
<feature type="site" description="Lowers pKa of active site Cys" evidence="3">
    <location>
        <position position="281"/>
    </location>
</feature>
<dbReference type="Proteomes" id="UP001174909">
    <property type="component" value="Unassembled WGS sequence"/>
</dbReference>
<dbReference type="InterPro" id="IPR036282">
    <property type="entry name" value="Glutathione-S-Trfase_C_sf"/>
</dbReference>
<dbReference type="SFLD" id="SFLDG01206">
    <property type="entry name" value="Xi.1"/>
    <property type="match status" value="1"/>
</dbReference>
<dbReference type="InterPro" id="IPR010987">
    <property type="entry name" value="Glutathione-S-Trfase_C-like"/>
</dbReference>
<dbReference type="Gene3D" id="3.40.30.10">
    <property type="entry name" value="Glutaredoxin"/>
    <property type="match status" value="1"/>
</dbReference>
<dbReference type="InterPro" id="IPR047047">
    <property type="entry name" value="GST_Omega-like_C"/>
</dbReference>
<keyword evidence="6" id="KW-1185">Reference proteome</keyword>
<name>A0AA35XG74_GEOBA</name>
<evidence type="ECO:0000313" key="5">
    <source>
        <dbReference type="EMBL" id="CAI8051191.1"/>
    </source>
</evidence>
<dbReference type="PROSITE" id="PS50405">
    <property type="entry name" value="GST_CTER"/>
    <property type="match status" value="1"/>
</dbReference>
<dbReference type="Gene3D" id="1.20.1050.10">
    <property type="match status" value="1"/>
</dbReference>
<dbReference type="SUPFAM" id="SSF52833">
    <property type="entry name" value="Thioredoxin-like"/>
    <property type="match status" value="1"/>
</dbReference>
<dbReference type="InterPro" id="IPR036249">
    <property type="entry name" value="Thioredoxin-like_sf"/>
</dbReference>
<dbReference type="SFLD" id="SFLDS00019">
    <property type="entry name" value="Glutathione_Transferase_(cytos"/>
    <property type="match status" value="1"/>
</dbReference>
<dbReference type="SUPFAM" id="SSF47616">
    <property type="entry name" value="GST C-terminal domain-like"/>
    <property type="match status" value="1"/>
</dbReference>
<dbReference type="InterPro" id="IPR004045">
    <property type="entry name" value="Glutathione_S-Trfase_N"/>
</dbReference>
<feature type="binding site" evidence="2">
    <location>
        <position position="76"/>
    </location>
    <ligand>
        <name>glutathione</name>
        <dbReference type="ChEBI" id="CHEBI:57925"/>
    </ligand>
</feature>
<evidence type="ECO:0000256" key="2">
    <source>
        <dbReference type="PIRSR" id="PIRSR015753-2"/>
    </source>
</evidence>
<feature type="active site" description="Proton donor/acceptor" evidence="1">
    <location>
        <position position="180"/>
    </location>
</feature>
<dbReference type="SFLD" id="SFLDG01148">
    <property type="entry name" value="Xi_(cytGST)"/>
    <property type="match status" value="1"/>
</dbReference>
<feature type="active site" description="Nucleophile" evidence="1">
    <location>
        <position position="43"/>
    </location>
</feature>
<dbReference type="Pfam" id="PF13410">
    <property type="entry name" value="GST_C_2"/>
    <property type="match status" value="1"/>
</dbReference>
<dbReference type="Pfam" id="PF13409">
    <property type="entry name" value="GST_N_2"/>
    <property type="match status" value="1"/>
</dbReference>
<feature type="binding site" evidence="2">
    <location>
        <begin position="129"/>
        <end position="130"/>
    </location>
    <ligand>
        <name>glutathione</name>
        <dbReference type="ChEBI" id="CHEBI:57925"/>
    </ligand>
</feature>
<accession>A0AA35XG74</accession>
<dbReference type="GO" id="GO:0004364">
    <property type="term" value="F:glutathione transferase activity"/>
    <property type="evidence" value="ECO:0007669"/>
    <property type="project" value="InterPro"/>
</dbReference>
<feature type="site" description="Lowers pKa of active site Cys" evidence="3">
    <location>
        <position position="238"/>
    </location>
</feature>
<dbReference type="AlphaFoldDB" id="A0AA35XG74"/>
<sequence>MMAKVAGEFKRVASTFRNWVTEDGSSGFKVEAGRYHLYVAYNCPWAHRTLVVRKLKGLDEAVTCSVAAYRRDERGWKFDPASCPGSTEDTVHGFSHVRDVYLQCDPEYSGRFTVPVLYDKVQKTIVNNESSEIIRMFNTEFNAFCKSPEQAAIDLYPEPLRAEVDALNEWIYPNINNGVYRAGFATKQEPYDVAVRELFAALDRVEAILAGKRYLAGDQLTEADVRLYTTLVRFDKVYVGTFKCNKKCIRDYPNIWPYLRDLYQTPGFGETTNFTHIENGYQGKSPDRNPHGIVAIGPDINFNEPHNRATKFSS</sequence>
<dbReference type="PIRSF" id="PIRSF015753">
    <property type="entry name" value="GST"/>
    <property type="match status" value="1"/>
</dbReference>
<dbReference type="GO" id="GO:0005737">
    <property type="term" value="C:cytoplasm"/>
    <property type="evidence" value="ECO:0007669"/>
    <property type="project" value="TreeGrafter"/>
</dbReference>
<organism evidence="5 6">
    <name type="scientific">Geodia barretti</name>
    <name type="common">Barrett's horny sponge</name>
    <dbReference type="NCBI Taxonomy" id="519541"/>
    <lineage>
        <taxon>Eukaryota</taxon>
        <taxon>Metazoa</taxon>
        <taxon>Porifera</taxon>
        <taxon>Demospongiae</taxon>
        <taxon>Heteroscleromorpha</taxon>
        <taxon>Tetractinellida</taxon>
        <taxon>Astrophorina</taxon>
        <taxon>Geodiidae</taxon>
        <taxon>Geodia</taxon>
    </lineage>
</organism>
<proteinExistence type="predicted"/>
<dbReference type="CDD" id="cd03190">
    <property type="entry name" value="GST_C_Omega_like"/>
    <property type="match status" value="1"/>
</dbReference>
<evidence type="ECO:0000256" key="3">
    <source>
        <dbReference type="PIRSR" id="PIRSR015753-3"/>
    </source>
</evidence>
<evidence type="ECO:0000313" key="6">
    <source>
        <dbReference type="Proteomes" id="UP001174909"/>
    </source>
</evidence>
<dbReference type="EMBL" id="CASHTH010003906">
    <property type="protein sequence ID" value="CAI8051191.1"/>
    <property type="molecule type" value="Genomic_DNA"/>
</dbReference>
<comment type="caution">
    <text evidence="5">The sequence shown here is derived from an EMBL/GenBank/DDBJ whole genome shotgun (WGS) entry which is preliminary data.</text>
</comment>